<proteinExistence type="predicted"/>
<dbReference type="PROSITE" id="PS00924">
    <property type="entry name" value="ASP_GLU_RACEMASE_2"/>
    <property type="match status" value="1"/>
</dbReference>
<sequence length="268" mass="29754">MSGFLKTAAAIIVRVKSYLVYDSGIGGAWFSLELLRRKKAHRVVFYADTLNFPLGLKSETELYNILDQFFGYASVAATKPAEVFDGIFLACNTISSVYLRYWPVFKKKVPFPIVHTYAYHNGLIGLPKPLILATEATVRARIYTYFTAGRGVEMPATDLIEALQQDDTQRAKGLVKQTATFARKERFSHVVLGCTHLSEVAALFEEEGLPVYDPLAQILGNLKLDNDEGVGANTQQLILHATGDYGDVVNYVRRKAALLPEEVLLDAD</sequence>
<dbReference type="EMBL" id="CP001145">
    <property type="protein sequence ID" value="ACI17088.1"/>
    <property type="molecule type" value="Genomic_DNA"/>
</dbReference>
<gene>
    <name evidence="1" type="ordered locus">COPRO5265_0478</name>
</gene>
<dbReference type="Proteomes" id="UP000001732">
    <property type="component" value="Chromosome"/>
</dbReference>
<dbReference type="OrthoDB" id="9801055at2"/>
<reference evidence="1 2" key="2">
    <citation type="journal article" date="2014" name="Genome Announc.">
        <title>Complete Genome Sequence of Coprothermobacter proteolyticus DSM 5265.</title>
        <authorList>
            <person name="Alexiev A."/>
            <person name="Coil D.A."/>
            <person name="Badger J.H."/>
            <person name="Enticknap J."/>
            <person name="Ward N."/>
            <person name="Robb F.T."/>
            <person name="Eisen J.A."/>
        </authorList>
    </citation>
    <scope>NUCLEOTIDE SEQUENCE [LARGE SCALE GENOMIC DNA]</scope>
    <source>
        <strain evidence="2">ATCC 35245 / DSM 5265 / OCM 4 / BT</strain>
    </source>
</reference>
<dbReference type="SUPFAM" id="SSF53681">
    <property type="entry name" value="Aspartate/glutamate racemase"/>
    <property type="match status" value="2"/>
</dbReference>
<accession>B5Y7U0</accession>
<protein>
    <submittedName>
        <fullName evidence="1">Glutamate racemase, putative</fullName>
    </submittedName>
</protein>
<evidence type="ECO:0000313" key="1">
    <source>
        <dbReference type="EMBL" id="ACI17088.1"/>
    </source>
</evidence>
<organism evidence="1 2">
    <name type="scientific">Coprothermobacter proteolyticus (strain ATCC 35245 / DSM 5265 / OCM 4 / BT)</name>
    <dbReference type="NCBI Taxonomy" id="309798"/>
    <lineage>
        <taxon>Bacteria</taxon>
        <taxon>Pseudomonadati</taxon>
        <taxon>Coprothermobacterota</taxon>
        <taxon>Coprothermobacteria</taxon>
        <taxon>Coprothermobacterales</taxon>
        <taxon>Coprothermobacteraceae</taxon>
        <taxon>Coprothermobacter</taxon>
    </lineage>
</organism>
<reference evidence="2" key="1">
    <citation type="submission" date="2008-08" db="EMBL/GenBank/DDBJ databases">
        <title>The complete genome sequence of Coprothermobacter proteolyticus strain ATCC 5245 / DSM 5265 / BT.</title>
        <authorList>
            <person name="Dodson R.J."/>
            <person name="Durkin A.S."/>
            <person name="Wu M."/>
            <person name="Eisen J."/>
            <person name="Sutton G."/>
        </authorList>
    </citation>
    <scope>NUCLEOTIDE SEQUENCE [LARGE SCALE GENOMIC DNA]</scope>
    <source>
        <strain evidence="2">ATCC 35245 / DSM 5265 / OCM 4 / BT</strain>
    </source>
</reference>
<dbReference type="InterPro" id="IPR001920">
    <property type="entry name" value="Asp/Glu_race"/>
</dbReference>
<dbReference type="InterPro" id="IPR033134">
    <property type="entry name" value="Asp/Glu_racemase_AS_2"/>
</dbReference>
<dbReference type="GO" id="GO:0016855">
    <property type="term" value="F:racemase and epimerase activity, acting on amino acids and derivatives"/>
    <property type="evidence" value="ECO:0007669"/>
    <property type="project" value="InterPro"/>
</dbReference>
<evidence type="ECO:0000313" key="2">
    <source>
        <dbReference type="Proteomes" id="UP000001732"/>
    </source>
</evidence>
<dbReference type="Gene3D" id="3.40.50.1860">
    <property type="match status" value="2"/>
</dbReference>
<dbReference type="AlphaFoldDB" id="B5Y7U0"/>
<dbReference type="HOGENOM" id="CLU_1037124_0_0_9"/>
<keyword evidence="2" id="KW-1185">Reference proteome</keyword>
<dbReference type="STRING" id="309798.COPRO5265_0478"/>
<dbReference type="KEGG" id="cpo:COPRO5265_0478"/>
<name>B5Y7U0_COPPD</name>
<dbReference type="eggNOG" id="COG0796">
    <property type="taxonomic scope" value="Bacteria"/>
</dbReference>